<proteinExistence type="predicted"/>
<comment type="caution">
    <text evidence="2">The sequence shown here is derived from an EMBL/GenBank/DDBJ whole genome shotgun (WGS) entry which is preliminary data.</text>
</comment>
<organism evidence="2 3">
    <name type="scientific">Eumeta variegata</name>
    <name type="common">Bagworm moth</name>
    <name type="synonym">Eumeta japonica</name>
    <dbReference type="NCBI Taxonomy" id="151549"/>
    <lineage>
        <taxon>Eukaryota</taxon>
        <taxon>Metazoa</taxon>
        <taxon>Ecdysozoa</taxon>
        <taxon>Arthropoda</taxon>
        <taxon>Hexapoda</taxon>
        <taxon>Insecta</taxon>
        <taxon>Pterygota</taxon>
        <taxon>Neoptera</taxon>
        <taxon>Endopterygota</taxon>
        <taxon>Lepidoptera</taxon>
        <taxon>Glossata</taxon>
        <taxon>Ditrysia</taxon>
        <taxon>Tineoidea</taxon>
        <taxon>Psychidae</taxon>
        <taxon>Oiketicinae</taxon>
        <taxon>Eumeta</taxon>
    </lineage>
</organism>
<sequence length="77" mass="8639">MSQGHPQELDYRFNDMSEGSREGAEREVKYFFIELYSKRSENKVVTADHGSRNPKGANSELLLWDCLLGGNELSGGS</sequence>
<feature type="compositionally biased region" description="Basic and acidic residues" evidence="1">
    <location>
        <begin position="7"/>
        <end position="23"/>
    </location>
</feature>
<evidence type="ECO:0000256" key="1">
    <source>
        <dbReference type="SAM" id="MobiDB-lite"/>
    </source>
</evidence>
<protein>
    <submittedName>
        <fullName evidence="2">Uncharacterized protein</fullName>
    </submittedName>
</protein>
<dbReference type="AlphaFoldDB" id="A0A4C1XM52"/>
<name>A0A4C1XM52_EUMVA</name>
<gene>
    <name evidence="2" type="ORF">EVAR_38700_1</name>
</gene>
<dbReference type="EMBL" id="BGZK01000891">
    <property type="protein sequence ID" value="GBP64213.1"/>
    <property type="molecule type" value="Genomic_DNA"/>
</dbReference>
<accession>A0A4C1XM52</accession>
<reference evidence="2 3" key="1">
    <citation type="journal article" date="2019" name="Commun. Biol.">
        <title>The bagworm genome reveals a unique fibroin gene that provides high tensile strength.</title>
        <authorList>
            <person name="Kono N."/>
            <person name="Nakamura H."/>
            <person name="Ohtoshi R."/>
            <person name="Tomita M."/>
            <person name="Numata K."/>
            <person name="Arakawa K."/>
        </authorList>
    </citation>
    <scope>NUCLEOTIDE SEQUENCE [LARGE SCALE GENOMIC DNA]</scope>
</reference>
<evidence type="ECO:0000313" key="2">
    <source>
        <dbReference type="EMBL" id="GBP64213.1"/>
    </source>
</evidence>
<evidence type="ECO:0000313" key="3">
    <source>
        <dbReference type="Proteomes" id="UP000299102"/>
    </source>
</evidence>
<dbReference type="Proteomes" id="UP000299102">
    <property type="component" value="Unassembled WGS sequence"/>
</dbReference>
<feature type="region of interest" description="Disordered" evidence="1">
    <location>
        <begin position="1"/>
        <end position="23"/>
    </location>
</feature>
<keyword evidence="3" id="KW-1185">Reference proteome</keyword>